<evidence type="ECO:0000313" key="1">
    <source>
        <dbReference type="EMBL" id="KAJ7560905.1"/>
    </source>
</evidence>
<organism evidence="1 2">
    <name type="scientific">Diphasiastrum complanatum</name>
    <name type="common">Issler's clubmoss</name>
    <name type="synonym">Lycopodium complanatum</name>
    <dbReference type="NCBI Taxonomy" id="34168"/>
    <lineage>
        <taxon>Eukaryota</taxon>
        <taxon>Viridiplantae</taxon>
        <taxon>Streptophyta</taxon>
        <taxon>Embryophyta</taxon>
        <taxon>Tracheophyta</taxon>
        <taxon>Lycopodiopsida</taxon>
        <taxon>Lycopodiales</taxon>
        <taxon>Lycopodiaceae</taxon>
        <taxon>Lycopodioideae</taxon>
        <taxon>Diphasiastrum</taxon>
    </lineage>
</organism>
<gene>
    <name evidence="1" type="ORF">O6H91_03G005700</name>
</gene>
<dbReference type="EMBL" id="CM055094">
    <property type="protein sequence ID" value="KAJ7560905.1"/>
    <property type="molecule type" value="Genomic_DNA"/>
</dbReference>
<comment type="caution">
    <text evidence="1">The sequence shown here is derived from an EMBL/GenBank/DDBJ whole genome shotgun (WGS) entry which is preliminary data.</text>
</comment>
<protein>
    <submittedName>
        <fullName evidence="1">Uncharacterized protein</fullName>
    </submittedName>
</protein>
<proteinExistence type="predicted"/>
<dbReference type="Proteomes" id="UP001162992">
    <property type="component" value="Chromosome 3"/>
</dbReference>
<accession>A0ACC2E3D5</accession>
<keyword evidence="2" id="KW-1185">Reference proteome</keyword>
<evidence type="ECO:0000313" key="2">
    <source>
        <dbReference type="Proteomes" id="UP001162992"/>
    </source>
</evidence>
<sequence length="166" mass="19301">MMKSIAKVIRSMMQRRPGFDADYEAVPPMMERRIRYNSSFSRLRHKKVSCVRFRKRKAKRLITVLVGPERQAFSVEPHLLDHGVMQFLVDKTGSPVVEESDADCGNFKYGCGILKLSKEKASQATARIHINCDAILFDHIVWLLHNDDPSIRHLNIDELLEFYRRD</sequence>
<name>A0ACC2E3D5_DIPCM</name>
<reference evidence="2" key="1">
    <citation type="journal article" date="2024" name="Proc. Natl. Acad. Sci. U.S.A.">
        <title>Extraordinary preservation of gene collinearity over three hundred million years revealed in homosporous lycophytes.</title>
        <authorList>
            <person name="Li C."/>
            <person name="Wickell D."/>
            <person name="Kuo L.Y."/>
            <person name="Chen X."/>
            <person name="Nie B."/>
            <person name="Liao X."/>
            <person name="Peng D."/>
            <person name="Ji J."/>
            <person name="Jenkins J."/>
            <person name="Williams M."/>
            <person name="Shu S."/>
            <person name="Plott C."/>
            <person name="Barry K."/>
            <person name="Rajasekar S."/>
            <person name="Grimwood J."/>
            <person name="Han X."/>
            <person name="Sun S."/>
            <person name="Hou Z."/>
            <person name="He W."/>
            <person name="Dai G."/>
            <person name="Sun C."/>
            <person name="Schmutz J."/>
            <person name="Leebens-Mack J.H."/>
            <person name="Li F.W."/>
            <person name="Wang L."/>
        </authorList>
    </citation>
    <scope>NUCLEOTIDE SEQUENCE [LARGE SCALE GENOMIC DNA]</scope>
    <source>
        <strain evidence="2">cv. PW_Plant_1</strain>
    </source>
</reference>